<keyword evidence="2" id="KW-0812">Transmembrane</keyword>
<feature type="domain" description="Multidrug resistance protein MdtA-like alpha-helical hairpin" evidence="3">
    <location>
        <begin position="126"/>
        <end position="177"/>
    </location>
</feature>
<reference evidence="6 7" key="1">
    <citation type="submission" date="2019-07" db="EMBL/GenBank/DDBJ databases">
        <title>Shewanella sp. YLB-06 whole genomic sequence.</title>
        <authorList>
            <person name="Yu L."/>
        </authorList>
    </citation>
    <scope>NUCLEOTIDE SEQUENCE [LARGE SCALE GENOMIC DNA]</scope>
    <source>
        <strain evidence="6 7">YLB-06</strain>
    </source>
</reference>
<dbReference type="Pfam" id="PF25917">
    <property type="entry name" value="BSH_RND"/>
    <property type="match status" value="1"/>
</dbReference>
<feature type="domain" description="CusB-like beta-barrel" evidence="5">
    <location>
        <begin position="223"/>
        <end position="296"/>
    </location>
</feature>
<feature type="domain" description="Multidrug resistance protein MdtA-like barrel-sandwich hybrid" evidence="4">
    <location>
        <begin position="90"/>
        <end position="210"/>
    </location>
</feature>
<dbReference type="SUPFAM" id="SSF111369">
    <property type="entry name" value="HlyD-like secretion proteins"/>
    <property type="match status" value="1"/>
</dbReference>
<dbReference type="Gene3D" id="2.40.50.100">
    <property type="match status" value="1"/>
</dbReference>
<evidence type="ECO:0000313" key="6">
    <source>
        <dbReference type="EMBL" id="QDO85159.1"/>
    </source>
</evidence>
<name>A0ABX5X1D5_9GAMM</name>
<evidence type="ECO:0000259" key="5">
    <source>
        <dbReference type="Pfam" id="PF25954"/>
    </source>
</evidence>
<evidence type="ECO:0000259" key="4">
    <source>
        <dbReference type="Pfam" id="PF25917"/>
    </source>
</evidence>
<proteinExistence type="inferred from homology"/>
<dbReference type="PANTHER" id="PTHR30469:SF11">
    <property type="entry name" value="BLL4320 PROTEIN"/>
    <property type="match status" value="1"/>
</dbReference>
<accession>A0ABX5X1D5</accession>
<comment type="similarity">
    <text evidence="1">Belongs to the membrane fusion protein (MFP) (TC 8.A.1) family.</text>
</comment>
<evidence type="ECO:0000256" key="1">
    <source>
        <dbReference type="ARBA" id="ARBA00009477"/>
    </source>
</evidence>
<dbReference type="PANTHER" id="PTHR30469">
    <property type="entry name" value="MULTIDRUG RESISTANCE PROTEIN MDTA"/>
    <property type="match status" value="1"/>
</dbReference>
<feature type="transmembrane region" description="Helical" evidence="2">
    <location>
        <begin position="25"/>
        <end position="46"/>
    </location>
</feature>
<keyword evidence="2" id="KW-1133">Transmembrane helix</keyword>
<dbReference type="Gene3D" id="2.40.30.170">
    <property type="match status" value="1"/>
</dbReference>
<protein>
    <submittedName>
        <fullName evidence="6">Efflux RND transporter periplasmic adaptor subunit</fullName>
    </submittedName>
</protein>
<gene>
    <name evidence="6" type="ORF">FM037_20365</name>
</gene>
<dbReference type="InterPro" id="IPR006143">
    <property type="entry name" value="RND_pump_MFP"/>
</dbReference>
<evidence type="ECO:0000259" key="3">
    <source>
        <dbReference type="Pfam" id="PF25876"/>
    </source>
</evidence>
<dbReference type="Gene3D" id="2.40.420.20">
    <property type="match status" value="1"/>
</dbReference>
<evidence type="ECO:0000313" key="7">
    <source>
        <dbReference type="Proteomes" id="UP000315947"/>
    </source>
</evidence>
<keyword evidence="2" id="KW-0472">Membrane</keyword>
<organism evidence="6 7">
    <name type="scientific">Shewanella psychropiezotolerans</name>
    <dbReference type="NCBI Taxonomy" id="2593655"/>
    <lineage>
        <taxon>Bacteria</taxon>
        <taxon>Pseudomonadati</taxon>
        <taxon>Pseudomonadota</taxon>
        <taxon>Gammaproteobacteria</taxon>
        <taxon>Alteromonadales</taxon>
        <taxon>Shewanellaceae</taxon>
        <taxon>Shewanella</taxon>
    </lineage>
</organism>
<evidence type="ECO:0000256" key="2">
    <source>
        <dbReference type="SAM" id="Phobius"/>
    </source>
</evidence>
<dbReference type="InterPro" id="IPR058624">
    <property type="entry name" value="MdtA-like_HH"/>
</dbReference>
<sequence>MSRLVSEEVSKSLPEKVTGKMSKRFVIGTFSLIAIILLLVFGFYFFKQYMIKTKLAAFSFPPVAVTSVSTYKEDWLEEIKAVGHVTANQEVDITPQLSGQIKRIAFSSGEYVEEGQLIVQLDTRLLKANLKTSQANLMLAELEYQRQLKLLKTHSTSQDAVDSSFAKLSTSQADVEYIQTQMDFMAIKAPFSGRLGIRNVNIGDYVQPGTSIVELQNQDNQFIDFSIPEAYLSRVALKQQVHFSTDTYPGEDFIASIIAIDPMVDSVSHNLDIRAQVLGSRVPLISGMYVEANIQSNHMAHVIPLPSIAVTYSLYGDAVYVLKPETKCASKEHKGMFEYQVERRAVQVGPTRGGNLGIVSGVSEGEQVVTSNQQQLKPGSKVLLNNSEAFAVAANSDQTSVVQKTFTQKRVGSNSAEVNHNQGE</sequence>
<dbReference type="Pfam" id="PF25876">
    <property type="entry name" value="HH_MFP_RND"/>
    <property type="match status" value="1"/>
</dbReference>
<dbReference type="InterPro" id="IPR058625">
    <property type="entry name" value="MdtA-like_BSH"/>
</dbReference>
<dbReference type="Proteomes" id="UP000315947">
    <property type="component" value="Chromosome"/>
</dbReference>
<dbReference type="RefSeq" id="WP_144047504.1">
    <property type="nucleotide sequence ID" value="NZ_CP041614.1"/>
</dbReference>
<dbReference type="Pfam" id="PF25954">
    <property type="entry name" value="Beta-barrel_RND_2"/>
    <property type="match status" value="1"/>
</dbReference>
<dbReference type="InterPro" id="IPR058792">
    <property type="entry name" value="Beta-barrel_RND_2"/>
</dbReference>
<keyword evidence="7" id="KW-1185">Reference proteome</keyword>
<dbReference type="EMBL" id="CP041614">
    <property type="protein sequence ID" value="QDO85159.1"/>
    <property type="molecule type" value="Genomic_DNA"/>
</dbReference>
<dbReference type="Gene3D" id="1.10.287.470">
    <property type="entry name" value="Helix hairpin bin"/>
    <property type="match status" value="1"/>
</dbReference>
<dbReference type="NCBIfam" id="TIGR01730">
    <property type="entry name" value="RND_mfp"/>
    <property type="match status" value="1"/>
</dbReference>